<comment type="caution">
    <text evidence="1">The sequence shown here is derived from an EMBL/GenBank/DDBJ whole genome shotgun (WGS) entry which is preliminary data.</text>
</comment>
<dbReference type="Proteomes" id="UP000478052">
    <property type="component" value="Unassembled WGS sequence"/>
</dbReference>
<evidence type="ECO:0000313" key="2">
    <source>
        <dbReference type="Proteomes" id="UP000478052"/>
    </source>
</evidence>
<name>A0A6G0ZFU3_APHCR</name>
<gene>
    <name evidence="1" type="ORF">FWK35_00002689</name>
</gene>
<evidence type="ECO:0000313" key="1">
    <source>
        <dbReference type="EMBL" id="KAF0769931.1"/>
    </source>
</evidence>
<dbReference type="EMBL" id="VUJU01000510">
    <property type="protein sequence ID" value="KAF0769931.1"/>
    <property type="molecule type" value="Genomic_DNA"/>
</dbReference>
<sequence length="593" mass="67259">MDLQNLENYPVYILNVMPELTEESNVQQPQQMTSGELISYNFYVPNVDHQVPILNAESVPPIVSHTNITKSIKKLTFDKTIHHLAVKNNQSIEPHIHRNSEKSDLSLLIKDEDIHNGNNKIMKYDPATDTNVIIHLVRPTDLEPNCNEIKVPKRGRPRKVISELSESKTKLDESSIQNKAEDIIEYPLISTKSGRLCKPPKHFLNGENAMETKKNQFLEVGNNEFIGRKKVKYSVKSDFVCGGCGKTYLGHKRMQEHFERFPTHKMKTGEKQVDSELQDIFQNLNETPINIDVIYSKKETHTQTEVLKNQHCAYIKSKKNLQFHLKQIMKHLKKTNLIKSLSGTISVWDLLSSILENDGLQGFTKELNTLIINLRSLSKSLKFVSNCESNSIDNSQMFLDDSLGHLFGLPKGSYCLKDTQNDYEMQQESNVWAIGSTKSIEPEVSVPQNLNHHSSPIHLNLFDSQSSKVDFLLSSSMEESILCDENQAVLESVDGLVSERLRTMSDHLHSNVPIIDYPIASTSSASNASQPDSFMGHGVYEVFTNDLNLVPTSTEEFIKSLEQFEPLNDSDNALSTETRMLDFADLQHTFHTS</sequence>
<reference evidence="1 2" key="1">
    <citation type="submission" date="2019-08" db="EMBL/GenBank/DDBJ databases">
        <title>Whole genome of Aphis craccivora.</title>
        <authorList>
            <person name="Voronova N.V."/>
            <person name="Shulinski R.S."/>
            <person name="Bandarenka Y.V."/>
            <person name="Zhorov D.G."/>
            <person name="Warner D."/>
        </authorList>
    </citation>
    <scope>NUCLEOTIDE SEQUENCE [LARGE SCALE GENOMIC DNA]</scope>
    <source>
        <strain evidence="1">180601</strain>
        <tissue evidence="1">Whole Body</tissue>
    </source>
</reference>
<proteinExistence type="predicted"/>
<dbReference type="AlphaFoldDB" id="A0A6G0ZFU3"/>
<protein>
    <submittedName>
        <fullName evidence="1">Uncharacterized protein</fullName>
    </submittedName>
</protein>
<organism evidence="1 2">
    <name type="scientific">Aphis craccivora</name>
    <name type="common">Cowpea aphid</name>
    <dbReference type="NCBI Taxonomy" id="307492"/>
    <lineage>
        <taxon>Eukaryota</taxon>
        <taxon>Metazoa</taxon>
        <taxon>Ecdysozoa</taxon>
        <taxon>Arthropoda</taxon>
        <taxon>Hexapoda</taxon>
        <taxon>Insecta</taxon>
        <taxon>Pterygota</taxon>
        <taxon>Neoptera</taxon>
        <taxon>Paraneoptera</taxon>
        <taxon>Hemiptera</taxon>
        <taxon>Sternorrhyncha</taxon>
        <taxon>Aphidomorpha</taxon>
        <taxon>Aphidoidea</taxon>
        <taxon>Aphididae</taxon>
        <taxon>Aphidini</taxon>
        <taxon>Aphis</taxon>
        <taxon>Aphis</taxon>
    </lineage>
</organism>
<keyword evidence="2" id="KW-1185">Reference proteome</keyword>
<dbReference type="OrthoDB" id="5981545at2759"/>
<accession>A0A6G0ZFU3</accession>